<gene>
    <name evidence="7" type="ORF">PHLGIDRAFT_103862</name>
</gene>
<dbReference type="PANTHER" id="PTHR15651:SF7">
    <property type="entry name" value="ARMADILLO REPEAT-CONTAINING PROTEIN 8"/>
    <property type="match status" value="1"/>
</dbReference>
<dbReference type="HOGENOM" id="CLU_002741_0_0_1"/>
<dbReference type="InterPro" id="IPR000225">
    <property type="entry name" value="Armadillo"/>
</dbReference>
<dbReference type="InterPro" id="IPR016024">
    <property type="entry name" value="ARM-type_fold"/>
</dbReference>
<dbReference type="Pfam" id="PF02985">
    <property type="entry name" value="HEAT"/>
    <property type="match status" value="1"/>
</dbReference>
<dbReference type="InterPro" id="IPR038739">
    <property type="entry name" value="ARMC8/Vid28"/>
</dbReference>
<dbReference type="Gene3D" id="1.25.10.10">
    <property type="entry name" value="Leucine-rich Repeat Variant"/>
    <property type="match status" value="2"/>
</dbReference>
<dbReference type="Proteomes" id="UP000053257">
    <property type="component" value="Unassembled WGS sequence"/>
</dbReference>
<sequence length="532" mass="58898">MPERHKEIKGKRGWEKMETAKSPSRSGGWAARQLSALLKRKDVKVQEAALSALSSLARDNPSVAVKLAKAPPDQTPALTSVLVMCKSRSVEQQIAAGLCATSIIRAGFRPQYLHIDQTSAMSVIHVVNSLISESEKPQVRTKACYILYHLVCDDKDLCHLAFERGSLAKLADLVKAITPSEAPPGWDEDEPESVARLREAALTTIAAISLFDTEIRGQVTDQLLLIPYILISLSHHHPCVRYAACQCVRALSRAVAVLRTNIVDSGLGLAVYRVFCKEDEDPRVRHAASSVICNLVTDFSPLRAVLLEQGIIHQLVVLLGHSEPSLALNALWTFKNLLYKSTIDLKREVMIAIGWDTLHKLLTHEKHDYQEQAFHLFRNVADCEAGIDMMFEGLGTDVLLSALSKALESEHDDVLRQAAYLLGNLVNSVKHQPEILAHPRILLSLRQCLIDAKVDVRRPAISCVRELIRANPHSFRELHEAGIDVTLRHMCDYGGGLITSSPTTSALSMGVEEDSEVREIARDALRWLERSG</sequence>
<organism evidence="7 8">
    <name type="scientific">Phlebiopsis gigantea (strain 11061_1 CR5-6)</name>
    <name type="common">White-rot fungus</name>
    <name type="synonym">Peniophora gigantea</name>
    <dbReference type="NCBI Taxonomy" id="745531"/>
    <lineage>
        <taxon>Eukaryota</taxon>
        <taxon>Fungi</taxon>
        <taxon>Dikarya</taxon>
        <taxon>Basidiomycota</taxon>
        <taxon>Agaricomycotina</taxon>
        <taxon>Agaricomycetes</taxon>
        <taxon>Polyporales</taxon>
        <taxon>Phanerochaetaceae</taxon>
        <taxon>Phlebiopsis</taxon>
    </lineage>
</organism>
<evidence type="ECO:0000256" key="2">
    <source>
        <dbReference type="ARBA" id="ARBA00004496"/>
    </source>
</evidence>
<dbReference type="PANTHER" id="PTHR15651">
    <property type="entry name" value="ARMADILLO REPEAT-CONTAINING PROTEIN 8"/>
    <property type="match status" value="1"/>
</dbReference>
<dbReference type="SMART" id="SM00185">
    <property type="entry name" value="ARM"/>
    <property type="match status" value="5"/>
</dbReference>
<dbReference type="STRING" id="745531.A0A0C3S105"/>
<name>A0A0C3S105_PHLG1</name>
<evidence type="ECO:0000313" key="8">
    <source>
        <dbReference type="Proteomes" id="UP000053257"/>
    </source>
</evidence>
<dbReference type="EMBL" id="KN840475">
    <property type="protein sequence ID" value="KIP08711.1"/>
    <property type="molecule type" value="Genomic_DNA"/>
</dbReference>
<dbReference type="AlphaFoldDB" id="A0A0C3S105"/>
<evidence type="ECO:0000256" key="4">
    <source>
        <dbReference type="ARBA" id="ARBA00022737"/>
    </source>
</evidence>
<evidence type="ECO:0000256" key="6">
    <source>
        <dbReference type="SAM" id="MobiDB-lite"/>
    </source>
</evidence>
<reference evidence="7 8" key="1">
    <citation type="journal article" date="2014" name="PLoS Genet.">
        <title>Analysis of the Phlebiopsis gigantea genome, transcriptome and secretome provides insight into its pioneer colonization strategies of wood.</title>
        <authorList>
            <person name="Hori C."/>
            <person name="Ishida T."/>
            <person name="Igarashi K."/>
            <person name="Samejima M."/>
            <person name="Suzuki H."/>
            <person name="Master E."/>
            <person name="Ferreira P."/>
            <person name="Ruiz-Duenas F.J."/>
            <person name="Held B."/>
            <person name="Canessa P."/>
            <person name="Larrondo L.F."/>
            <person name="Schmoll M."/>
            <person name="Druzhinina I.S."/>
            <person name="Kubicek C.P."/>
            <person name="Gaskell J.A."/>
            <person name="Kersten P."/>
            <person name="St John F."/>
            <person name="Glasner J."/>
            <person name="Sabat G."/>
            <person name="Splinter BonDurant S."/>
            <person name="Syed K."/>
            <person name="Yadav J."/>
            <person name="Mgbeahuruike A.C."/>
            <person name="Kovalchuk A."/>
            <person name="Asiegbu F.O."/>
            <person name="Lackner G."/>
            <person name="Hoffmeister D."/>
            <person name="Rencoret J."/>
            <person name="Gutierrez A."/>
            <person name="Sun H."/>
            <person name="Lindquist E."/>
            <person name="Barry K."/>
            <person name="Riley R."/>
            <person name="Grigoriev I.V."/>
            <person name="Henrissat B."/>
            <person name="Kues U."/>
            <person name="Berka R.M."/>
            <person name="Martinez A.T."/>
            <person name="Covert S.F."/>
            <person name="Blanchette R.A."/>
            <person name="Cullen D."/>
        </authorList>
    </citation>
    <scope>NUCLEOTIDE SEQUENCE [LARGE SCALE GENOMIC DNA]</scope>
    <source>
        <strain evidence="7 8">11061_1 CR5-6</strain>
    </source>
</reference>
<keyword evidence="4" id="KW-0677">Repeat</keyword>
<feature type="compositionally biased region" description="Basic and acidic residues" evidence="6">
    <location>
        <begin position="1"/>
        <end position="19"/>
    </location>
</feature>
<dbReference type="InterPro" id="IPR011989">
    <property type="entry name" value="ARM-like"/>
</dbReference>
<keyword evidence="8" id="KW-1185">Reference proteome</keyword>
<evidence type="ECO:0000256" key="3">
    <source>
        <dbReference type="ARBA" id="ARBA00022490"/>
    </source>
</evidence>
<evidence type="ECO:0000256" key="5">
    <source>
        <dbReference type="ARBA" id="ARBA00023242"/>
    </source>
</evidence>
<dbReference type="Pfam" id="PF00514">
    <property type="entry name" value="Arm"/>
    <property type="match status" value="1"/>
</dbReference>
<dbReference type="GO" id="GO:0005737">
    <property type="term" value="C:cytoplasm"/>
    <property type="evidence" value="ECO:0007669"/>
    <property type="project" value="UniProtKB-SubCell"/>
</dbReference>
<keyword evidence="5" id="KW-0539">Nucleus</keyword>
<feature type="region of interest" description="Disordered" evidence="6">
    <location>
        <begin position="1"/>
        <end position="28"/>
    </location>
</feature>
<dbReference type="OrthoDB" id="5559898at2759"/>
<dbReference type="InterPro" id="IPR000357">
    <property type="entry name" value="HEAT"/>
</dbReference>
<accession>A0A0C3S105</accession>
<evidence type="ECO:0000256" key="1">
    <source>
        <dbReference type="ARBA" id="ARBA00004123"/>
    </source>
</evidence>
<dbReference type="GO" id="GO:0005634">
    <property type="term" value="C:nucleus"/>
    <property type="evidence" value="ECO:0007669"/>
    <property type="project" value="UniProtKB-SubCell"/>
</dbReference>
<comment type="subcellular location">
    <subcellularLocation>
        <location evidence="2">Cytoplasm</location>
    </subcellularLocation>
    <subcellularLocation>
        <location evidence="1">Nucleus</location>
    </subcellularLocation>
</comment>
<evidence type="ECO:0000313" key="7">
    <source>
        <dbReference type="EMBL" id="KIP08711.1"/>
    </source>
</evidence>
<dbReference type="GO" id="GO:0034657">
    <property type="term" value="C:GID complex"/>
    <property type="evidence" value="ECO:0007669"/>
    <property type="project" value="TreeGrafter"/>
</dbReference>
<dbReference type="GO" id="GO:0043161">
    <property type="term" value="P:proteasome-mediated ubiquitin-dependent protein catabolic process"/>
    <property type="evidence" value="ECO:0007669"/>
    <property type="project" value="TreeGrafter"/>
</dbReference>
<keyword evidence="3" id="KW-0963">Cytoplasm</keyword>
<protein>
    <submittedName>
        <fullName evidence="7">Uncharacterized protein</fullName>
    </submittedName>
</protein>
<dbReference type="SUPFAM" id="SSF48371">
    <property type="entry name" value="ARM repeat"/>
    <property type="match status" value="1"/>
</dbReference>
<proteinExistence type="predicted"/>